<accession>A0A514DA38</accession>
<proteinExistence type="predicted"/>
<organism evidence="1">
    <name type="scientific">Leviviridae sp</name>
    <dbReference type="NCBI Taxonomy" id="2027243"/>
    <lineage>
        <taxon>Viruses</taxon>
        <taxon>Riboviria</taxon>
        <taxon>Orthornavirae</taxon>
        <taxon>Lenarviricota</taxon>
        <taxon>Leviviricetes</taxon>
        <taxon>Norzivirales</taxon>
        <taxon>Fiersviridae</taxon>
    </lineage>
</organism>
<dbReference type="EMBL" id="MN035565">
    <property type="protein sequence ID" value="QDH90484.1"/>
    <property type="molecule type" value="Genomic_RNA"/>
</dbReference>
<sequence>MLTLDYSKERLSDVSLGVGCDRDQFTTDPFTYGFLCKNADPFVSMMADEKFSLPCPSHTVWKVFGLSGTDVVQRHVFSTKPSTSKYRNAGRYDSDTYGSVFGGIIGDLGVSSGVSKSPALIPGNWTFTRHGCMIGRARPIYASFFDSEGSINYGSLVVDHVPYSTGGLSYSAAYDGVKPTLVRSPGFCPYDLSAVLPVLQADGVTFVYINGFGRYDGTLSGFTYSHDIHGWTFAYHLNWVFQGSTNVDLDVNVSIPYPSEFDSRTTPSLLYSLSLLSGSATYSWSNGHNTPSPNGSDPSGSVTLGPMNFVITSASTRNIPDEQVAFQSIDLLDRSHWQQRFSAEVERYHQDITNAAFLSTSSAMAALTDEVFTPPARSLSAAFSIAKQISLASIVEFPSSFLELPFKDFKRLVQLAPFKSPLLSGRALQLVHDLQVFSDLLSDYDKISHYRVHGSYNYDFPTGSFGRETSSLTCKTVLDVSASTHLLASALLTAETASFLASAATRLAQMPLLTLVNGMVGMTSELSSIFEILAGLTLPIVYCHAFHIRSPLSGDELEHLGISSLDGKPIELSWFFRDISLLSPLPRSGHFDFGPSTNPLGSAVSFAVRSLVLRILG</sequence>
<name>A0A514DA38_9VIRU</name>
<reference evidence="1" key="1">
    <citation type="submission" date="2019-05" db="EMBL/GenBank/DDBJ databases">
        <title>Metatranscriptomic reconstruction reveals RNA viruses with the potential to shape carbon cycling in soil.</title>
        <authorList>
            <person name="Starr E.P."/>
            <person name="Nuccio E."/>
            <person name="Pett-Ridge J."/>
            <person name="Banfield J.F."/>
            <person name="Firestone M.K."/>
        </authorList>
    </citation>
    <scope>NUCLEOTIDE SEQUENCE</scope>
    <source>
        <strain evidence="1">H2_Rhizo_Litter_49_scaffold_938</strain>
    </source>
</reference>
<gene>
    <name evidence="1" type="ORF">H2RhizoLitter49938_000001</name>
</gene>
<evidence type="ECO:0000313" key="1">
    <source>
        <dbReference type="EMBL" id="QDH90484.1"/>
    </source>
</evidence>
<protein>
    <submittedName>
        <fullName evidence="1">Uncharacterized protein</fullName>
    </submittedName>
</protein>